<evidence type="ECO:0000256" key="1">
    <source>
        <dbReference type="SAM" id="MobiDB-lite"/>
    </source>
</evidence>
<feature type="compositionally biased region" description="Basic and acidic residues" evidence="1">
    <location>
        <begin position="1"/>
        <end position="28"/>
    </location>
</feature>
<evidence type="ECO:0000313" key="3">
    <source>
        <dbReference type="Proteomes" id="UP000009027"/>
    </source>
</evidence>
<reference evidence="2 3" key="1">
    <citation type="journal article" date="2012" name="Proc. Natl. Acad. Sci. U.S.A.">
        <title>Antigenic diversity is generated by distinct evolutionary mechanisms in African trypanosome species.</title>
        <authorList>
            <person name="Jackson A.P."/>
            <person name="Berry A."/>
            <person name="Aslett M."/>
            <person name="Allison H.C."/>
            <person name="Burton P."/>
            <person name="Vavrova-Anderson J."/>
            <person name="Brown R."/>
            <person name="Browne H."/>
            <person name="Corton N."/>
            <person name="Hauser H."/>
            <person name="Gamble J."/>
            <person name="Gilderthorp R."/>
            <person name="Marcello L."/>
            <person name="McQuillan J."/>
            <person name="Otto T.D."/>
            <person name="Quail M.A."/>
            <person name="Sanders M.J."/>
            <person name="van Tonder A."/>
            <person name="Ginger M.L."/>
            <person name="Field M.C."/>
            <person name="Barry J.D."/>
            <person name="Hertz-Fowler C."/>
            <person name="Berriman M."/>
        </authorList>
    </citation>
    <scope>NUCLEOTIDE SEQUENCE</scope>
    <source>
        <strain evidence="2 3">Y486</strain>
    </source>
</reference>
<feature type="region of interest" description="Disordered" evidence="1">
    <location>
        <begin position="283"/>
        <end position="394"/>
    </location>
</feature>
<dbReference type="VEuPathDB" id="TriTrypDB:TvY486_0033430"/>
<accession>F9WSG6</accession>
<feature type="region of interest" description="Disordered" evidence="1">
    <location>
        <begin position="1"/>
        <end position="30"/>
    </location>
</feature>
<organism evidence="2 3">
    <name type="scientific">Trypanosoma vivax (strain Y486)</name>
    <dbReference type="NCBI Taxonomy" id="1055687"/>
    <lineage>
        <taxon>Eukaryota</taxon>
        <taxon>Discoba</taxon>
        <taxon>Euglenozoa</taxon>
        <taxon>Kinetoplastea</taxon>
        <taxon>Metakinetoplastina</taxon>
        <taxon>Trypanosomatida</taxon>
        <taxon>Trypanosomatidae</taxon>
        <taxon>Trypanosoma</taxon>
        <taxon>Duttonella</taxon>
    </lineage>
</organism>
<proteinExistence type="predicted"/>
<keyword evidence="3" id="KW-1185">Reference proteome</keyword>
<feature type="compositionally biased region" description="Basic and acidic residues" evidence="1">
    <location>
        <begin position="292"/>
        <end position="301"/>
    </location>
</feature>
<feature type="compositionally biased region" description="Basic and acidic residues" evidence="1">
    <location>
        <begin position="356"/>
        <end position="381"/>
    </location>
</feature>
<evidence type="ECO:0008006" key="4">
    <source>
        <dbReference type="Google" id="ProtNLM"/>
    </source>
</evidence>
<dbReference type="EMBL" id="CAEX01005732">
    <property type="protein sequence ID" value="CCD20505.1"/>
    <property type="molecule type" value="Genomic_DNA"/>
</dbReference>
<sequence length="394" mass="42877">MVDNEREKGTDLLAARGDDNGDAARRDASANTQSQCARLAALVDALANSTCAPPKDTPVCNAKTQMEIVTKKITETAKLAAEALEGETDTAQWAAQENQRRPVDDEGHCLASDIVWLCAVGSPTNNNPCVVGCSVSGATAQGSIRSGNVKQEWERYKPHCMHEKEVRVPSGADVWNALDTFRQAIKHTHGTAATGTRAGLGLSTKGGADCARSTHHGCVLYGQKVKTGEVKTYWQKKLIRSITAIEEARVAADKAHKSTQQAHTLAAEARAQSAALHTAATLTAHDKHRHSAERTAQERPQQHTTPQITQQSTNGQQGTRASWERPRTDTRRRKRGNTRTCADSHARGLHCVGVAVRKEHQRATTHTEKRHARREERHSRGEQQSSVARACNVA</sequence>
<feature type="compositionally biased region" description="Low complexity" evidence="1">
    <location>
        <begin position="302"/>
        <end position="313"/>
    </location>
</feature>
<dbReference type="AlphaFoldDB" id="F9WSG6"/>
<evidence type="ECO:0000313" key="2">
    <source>
        <dbReference type="EMBL" id="CCD20505.1"/>
    </source>
</evidence>
<protein>
    <recommendedName>
        <fullName evidence="4">Trypanosomal VSG domain containing protein</fullName>
    </recommendedName>
</protein>
<name>F9WSG6_TRYVY</name>
<dbReference type="Proteomes" id="UP000009027">
    <property type="component" value="Unassembled WGS sequence"/>
</dbReference>
<gene>
    <name evidence="2" type="ORF">TvY486_0033430</name>
</gene>